<evidence type="ECO:0000256" key="8">
    <source>
        <dbReference type="SAM" id="Phobius"/>
    </source>
</evidence>
<dbReference type="PANTHER" id="PTHR21016">
    <property type="entry name" value="BETA-AMYLOID BINDING PROTEIN-RELATED"/>
    <property type="match status" value="1"/>
</dbReference>
<evidence type="ECO:0000256" key="5">
    <source>
        <dbReference type="ARBA" id="ARBA00022989"/>
    </source>
</evidence>
<dbReference type="InterPro" id="IPR050932">
    <property type="entry name" value="TM2D1-3-like"/>
</dbReference>
<keyword evidence="6 8" id="KW-0472">Membrane</keyword>
<protein>
    <submittedName>
        <fullName evidence="11">TM2 domain-containing protein CG10795-like isoform X1</fullName>
    </submittedName>
</protein>
<evidence type="ECO:0000256" key="2">
    <source>
        <dbReference type="ARBA" id="ARBA00008284"/>
    </source>
</evidence>
<evidence type="ECO:0000313" key="10">
    <source>
        <dbReference type="Proteomes" id="UP000694845"/>
    </source>
</evidence>
<accession>A0A8B7YG69</accession>
<evidence type="ECO:0000313" key="11">
    <source>
        <dbReference type="RefSeq" id="XP_022092234.1"/>
    </source>
</evidence>
<feature type="domain" description="TM2" evidence="9">
    <location>
        <begin position="170"/>
        <end position="218"/>
    </location>
</feature>
<sequence>MSRNWAYTEIKTKGRIPVNESCRSDVWMVPTTVLPLGSSRPATRESLDTRRKAVAELIYMYMYFSIDTISMQGICGQVLVIMFMVRLFLCSFAENTEGDIKCNDLQAGQYLCEDPEIDPETQAAVNCPPDRLISVSCMPVAGTQCDGEIYNGSAIAPGLKRTVPCRYTTGYSYSTSLLLSIFLGMFGVDRLYLGYPAIAVLKFCTVGLLFIGHFLDVILIAMQVVGPADGSDYTLDYYGPRLQKTSMDNYTYYKPITD</sequence>
<feature type="transmembrane region" description="Helical" evidence="8">
    <location>
        <begin position="170"/>
        <end position="188"/>
    </location>
</feature>
<evidence type="ECO:0000259" key="9">
    <source>
        <dbReference type="Pfam" id="PF05154"/>
    </source>
</evidence>
<comment type="subcellular location">
    <subcellularLocation>
        <location evidence="1">Membrane</location>
        <topology evidence="1">Multi-pass membrane protein</topology>
    </subcellularLocation>
</comment>
<keyword evidence="4" id="KW-0732">Signal</keyword>
<keyword evidence="5 8" id="KW-1133">Transmembrane helix</keyword>
<dbReference type="GeneID" id="110980162"/>
<dbReference type="InterPro" id="IPR007829">
    <property type="entry name" value="TM2"/>
</dbReference>
<dbReference type="OrthoDB" id="5804096at2759"/>
<gene>
    <name evidence="11" type="primary">LOC110980162</name>
</gene>
<keyword evidence="7" id="KW-0325">Glycoprotein</keyword>
<keyword evidence="10" id="KW-1185">Reference proteome</keyword>
<dbReference type="RefSeq" id="XP_022092234.1">
    <property type="nucleotide sequence ID" value="XM_022236542.1"/>
</dbReference>
<proteinExistence type="inferred from homology"/>
<evidence type="ECO:0000256" key="7">
    <source>
        <dbReference type="ARBA" id="ARBA00023180"/>
    </source>
</evidence>
<dbReference type="PANTHER" id="PTHR21016:SF1">
    <property type="entry name" value="TM2 DOMAIN-CONTAINING PROTEIN 1"/>
    <property type="match status" value="1"/>
</dbReference>
<name>A0A8B7YG69_ACAPL</name>
<reference evidence="11" key="1">
    <citation type="submission" date="2025-08" db="UniProtKB">
        <authorList>
            <consortium name="RefSeq"/>
        </authorList>
    </citation>
    <scope>IDENTIFICATION</scope>
</reference>
<dbReference type="AlphaFoldDB" id="A0A8B7YG69"/>
<organism evidence="10 11">
    <name type="scientific">Acanthaster planci</name>
    <name type="common">Crown-of-thorns starfish</name>
    <dbReference type="NCBI Taxonomy" id="133434"/>
    <lineage>
        <taxon>Eukaryota</taxon>
        <taxon>Metazoa</taxon>
        <taxon>Echinodermata</taxon>
        <taxon>Eleutherozoa</taxon>
        <taxon>Asterozoa</taxon>
        <taxon>Asteroidea</taxon>
        <taxon>Valvatacea</taxon>
        <taxon>Valvatida</taxon>
        <taxon>Acanthasteridae</taxon>
        <taxon>Acanthaster</taxon>
    </lineage>
</organism>
<dbReference type="GO" id="GO:0016020">
    <property type="term" value="C:membrane"/>
    <property type="evidence" value="ECO:0007669"/>
    <property type="project" value="UniProtKB-SubCell"/>
</dbReference>
<keyword evidence="3 8" id="KW-0812">Transmembrane</keyword>
<evidence type="ECO:0000256" key="6">
    <source>
        <dbReference type="ARBA" id="ARBA00023136"/>
    </source>
</evidence>
<dbReference type="KEGG" id="aplc:110980162"/>
<comment type="similarity">
    <text evidence="2">Belongs to the TM2 family.</text>
</comment>
<evidence type="ECO:0000256" key="1">
    <source>
        <dbReference type="ARBA" id="ARBA00004141"/>
    </source>
</evidence>
<dbReference type="Pfam" id="PF05154">
    <property type="entry name" value="TM2"/>
    <property type="match status" value="1"/>
</dbReference>
<evidence type="ECO:0000256" key="3">
    <source>
        <dbReference type="ARBA" id="ARBA00022692"/>
    </source>
</evidence>
<evidence type="ECO:0000256" key="4">
    <source>
        <dbReference type="ARBA" id="ARBA00022729"/>
    </source>
</evidence>
<feature type="transmembrane region" description="Helical" evidence="8">
    <location>
        <begin position="194"/>
        <end position="215"/>
    </location>
</feature>
<feature type="transmembrane region" description="Helical" evidence="8">
    <location>
        <begin position="69"/>
        <end position="89"/>
    </location>
</feature>
<dbReference type="Proteomes" id="UP000694845">
    <property type="component" value="Unplaced"/>
</dbReference>